<dbReference type="GO" id="GO:0006355">
    <property type="term" value="P:regulation of DNA-templated transcription"/>
    <property type="evidence" value="ECO:0007669"/>
    <property type="project" value="InterPro"/>
</dbReference>
<dbReference type="PANTHER" id="PTHR36582">
    <property type="entry name" value="ANTITOXIN PARD"/>
    <property type="match status" value="1"/>
</dbReference>
<dbReference type="Proteomes" id="UP001217476">
    <property type="component" value="Chromosome"/>
</dbReference>
<dbReference type="InterPro" id="IPR022789">
    <property type="entry name" value="ParD"/>
</dbReference>
<keyword evidence="2" id="KW-1277">Toxin-antitoxin system</keyword>
<dbReference type="PANTHER" id="PTHR36582:SF2">
    <property type="entry name" value="ANTITOXIN PARD"/>
    <property type="match status" value="1"/>
</dbReference>
<dbReference type="EMBL" id="CP119312">
    <property type="protein sequence ID" value="WEK04772.1"/>
    <property type="molecule type" value="Genomic_DNA"/>
</dbReference>
<proteinExistence type="inferred from homology"/>
<evidence type="ECO:0000256" key="2">
    <source>
        <dbReference type="ARBA" id="ARBA00022649"/>
    </source>
</evidence>
<evidence type="ECO:0000313" key="4">
    <source>
        <dbReference type="Proteomes" id="UP001217476"/>
    </source>
</evidence>
<reference evidence="3" key="1">
    <citation type="submission" date="2023-03" db="EMBL/GenBank/DDBJ databases">
        <title>Andean soil-derived lignocellulolytic bacterial consortium as a source of novel taxa and putative plastic-active enzymes.</title>
        <authorList>
            <person name="Diaz-Garcia L."/>
            <person name="Chuvochina M."/>
            <person name="Feuerriegel G."/>
            <person name="Bunk B."/>
            <person name="Sproer C."/>
            <person name="Streit W.R."/>
            <person name="Rodriguez L.M."/>
            <person name="Overmann J."/>
            <person name="Jimenez D.J."/>
        </authorList>
    </citation>
    <scope>NUCLEOTIDE SEQUENCE</scope>
    <source>
        <strain evidence="3">MAG 4196</strain>
    </source>
</reference>
<dbReference type="InterPro" id="IPR038296">
    <property type="entry name" value="ParD_sf"/>
</dbReference>
<evidence type="ECO:0000313" key="3">
    <source>
        <dbReference type="EMBL" id="WEK04772.1"/>
    </source>
</evidence>
<gene>
    <name evidence="3" type="ORF">P0Y65_00515</name>
</gene>
<dbReference type="AlphaFoldDB" id="A0AAJ5VWH8"/>
<comment type="similarity">
    <text evidence="1">Belongs to the ParD antitoxin family.</text>
</comment>
<sequence>MPSSYSLGDHYEAFAKNLVASGRYASVSEVLRDGMRLMEEREALREWKLNELKKAIQDGIDSGDAGPMDAEEIKREGRRILAERAKSNAA</sequence>
<dbReference type="InterPro" id="IPR010985">
    <property type="entry name" value="Ribbon_hlx_hlx"/>
</dbReference>
<dbReference type="Gene3D" id="6.10.10.120">
    <property type="entry name" value="Antitoxin ParD1-like"/>
    <property type="match status" value="1"/>
</dbReference>
<name>A0AAJ5VWH8_9HYPH</name>
<accession>A0AAJ5VWH8</accession>
<evidence type="ECO:0000256" key="1">
    <source>
        <dbReference type="ARBA" id="ARBA00008580"/>
    </source>
</evidence>
<dbReference type="SUPFAM" id="SSF47598">
    <property type="entry name" value="Ribbon-helix-helix"/>
    <property type="match status" value="1"/>
</dbReference>
<organism evidence="3 4">
    <name type="scientific">Candidatus Devosia phytovorans</name>
    <dbReference type="NCBI Taxonomy" id="3121372"/>
    <lineage>
        <taxon>Bacteria</taxon>
        <taxon>Pseudomonadati</taxon>
        <taxon>Pseudomonadota</taxon>
        <taxon>Alphaproteobacteria</taxon>
        <taxon>Hyphomicrobiales</taxon>
        <taxon>Devosiaceae</taxon>
        <taxon>Devosia</taxon>
    </lineage>
</organism>
<protein>
    <submittedName>
        <fullName evidence="3">Type II toxin-antitoxin system ParD family antitoxin</fullName>
    </submittedName>
</protein>
<dbReference type="Pfam" id="PF03693">
    <property type="entry name" value="ParD_antitoxin"/>
    <property type="match status" value="1"/>
</dbReference>
<dbReference type="NCBIfam" id="TIGR02606">
    <property type="entry name" value="antidote_CC2985"/>
    <property type="match status" value="1"/>
</dbReference>